<dbReference type="Proteomes" id="UP000823388">
    <property type="component" value="Chromosome 8N"/>
</dbReference>
<keyword evidence="3" id="KW-1185">Reference proteome</keyword>
<dbReference type="AlphaFoldDB" id="A0A8T0PE45"/>
<dbReference type="EMBL" id="CM029052">
    <property type="protein sequence ID" value="KAG2558462.1"/>
    <property type="molecule type" value="Genomic_DNA"/>
</dbReference>
<name>A0A8T0PE45_PANVG</name>
<evidence type="ECO:0000313" key="3">
    <source>
        <dbReference type="Proteomes" id="UP000823388"/>
    </source>
</evidence>
<feature type="compositionally biased region" description="Basic residues" evidence="1">
    <location>
        <begin position="219"/>
        <end position="228"/>
    </location>
</feature>
<accession>A0A8T0PE45</accession>
<feature type="compositionally biased region" description="Polar residues" evidence="1">
    <location>
        <begin position="231"/>
        <end position="240"/>
    </location>
</feature>
<dbReference type="PANTHER" id="PTHR48150">
    <property type="entry name" value="CYTOCHROME C OXIDASE-ASSEMBLY FACTOR COX23, MITOCHONDRIAL"/>
    <property type="match status" value="1"/>
</dbReference>
<proteinExistence type="predicted"/>
<gene>
    <name evidence="2" type="ORF">PVAP13_8NG267705</name>
</gene>
<feature type="compositionally biased region" description="Low complexity" evidence="1">
    <location>
        <begin position="85"/>
        <end position="94"/>
    </location>
</feature>
<organism evidence="2 3">
    <name type="scientific">Panicum virgatum</name>
    <name type="common">Blackwell switchgrass</name>
    <dbReference type="NCBI Taxonomy" id="38727"/>
    <lineage>
        <taxon>Eukaryota</taxon>
        <taxon>Viridiplantae</taxon>
        <taxon>Streptophyta</taxon>
        <taxon>Embryophyta</taxon>
        <taxon>Tracheophyta</taxon>
        <taxon>Spermatophyta</taxon>
        <taxon>Magnoliopsida</taxon>
        <taxon>Liliopsida</taxon>
        <taxon>Poales</taxon>
        <taxon>Poaceae</taxon>
        <taxon>PACMAD clade</taxon>
        <taxon>Panicoideae</taxon>
        <taxon>Panicodae</taxon>
        <taxon>Paniceae</taxon>
        <taxon>Panicinae</taxon>
        <taxon>Panicum</taxon>
        <taxon>Panicum sect. Hiantes</taxon>
    </lineage>
</organism>
<sequence>MENERQHLLYADQRGGGWRTPRSGVAACGGKRYRGWRCCAGTAAGASSRAGGACLPSLDPALARPDPAAVSSAPAPPRRARRGPPRVGSGVREAGSGGGELGACASTSSSARLLAPPPRRGWWAAVAARSGGTPSGGSRRRRRGALEPPRRPTPRSGPRRPLLALPQRGPHQRGRRRPHVGDCALPRSIPDTSSHPPRGAAFHRAPHWRGRPPPPTAFQKRRGRRRRGTMATAQAASASPTHHRVSPGTSPPQPPYPSASRIADSACFPQYTASLKCMRTTLSNRRNPHSGAAVSSSPGSLRTCAFTRELFLCSGMLYGHSLMLSLFLKVWRATRTRASVSSSSTITRSARRKSVPLVEEDDERGCGLRRTLNTCFKTFDVYIGAAGNQG</sequence>
<feature type="region of interest" description="Disordered" evidence="1">
    <location>
        <begin position="65"/>
        <end position="104"/>
    </location>
</feature>
<reference evidence="2" key="1">
    <citation type="submission" date="2020-05" db="EMBL/GenBank/DDBJ databases">
        <title>WGS assembly of Panicum virgatum.</title>
        <authorList>
            <person name="Lovell J.T."/>
            <person name="Jenkins J."/>
            <person name="Shu S."/>
            <person name="Juenger T.E."/>
            <person name="Schmutz J."/>
        </authorList>
    </citation>
    <scope>NUCLEOTIDE SEQUENCE</scope>
    <source>
        <strain evidence="2">AP13</strain>
    </source>
</reference>
<evidence type="ECO:0000313" key="2">
    <source>
        <dbReference type="EMBL" id="KAG2558462.1"/>
    </source>
</evidence>
<dbReference type="PANTHER" id="PTHR48150:SF1">
    <property type="entry name" value="COX19 FAMILY PROTEIN (CHCH MOTIF)"/>
    <property type="match status" value="1"/>
</dbReference>
<comment type="caution">
    <text evidence="2">The sequence shown here is derived from an EMBL/GenBank/DDBJ whole genome shotgun (WGS) entry which is preliminary data.</text>
</comment>
<feature type="compositionally biased region" description="Low complexity" evidence="1">
    <location>
        <begin position="154"/>
        <end position="169"/>
    </location>
</feature>
<protein>
    <submittedName>
        <fullName evidence="2">Uncharacterized protein</fullName>
    </submittedName>
</protein>
<evidence type="ECO:0000256" key="1">
    <source>
        <dbReference type="SAM" id="MobiDB-lite"/>
    </source>
</evidence>
<feature type="region of interest" description="Disordered" evidence="1">
    <location>
        <begin position="128"/>
        <end position="260"/>
    </location>
</feature>